<gene>
    <name evidence="9" type="ORF">F9K24_05060</name>
</gene>
<keyword evidence="5" id="KW-0594">Phospholipid biosynthesis</keyword>
<keyword evidence="2" id="KW-0444">Lipid biosynthesis</keyword>
<dbReference type="InterPro" id="IPR013328">
    <property type="entry name" value="6PGD_dom2"/>
</dbReference>
<dbReference type="PANTHER" id="PTHR11728:SF1">
    <property type="entry name" value="GLYCEROL-3-PHOSPHATE DEHYDROGENASE [NAD(+)] 2, CHLOROPLASTIC"/>
    <property type="match status" value="1"/>
</dbReference>
<keyword evidence="6" id="KW-1208">Phospholipid metabolism</keyword>
<dbReference type="PANTHER" id="PTHR11728">
    <property type="entry name" value="GLYCEROL-3-PHOSPHATE DEHYDROGENASE"/>
    <property type="match status" value="1"/>
</dbReference>
<keyword evidence="3 7" id="KW-0560">Oxidoreductase</keyword>
<protein>
    <recommendedName>
        <fullName evidence="8">Phospholipid/glycerol acyltransferase domain-containing protein</fullName>
    </recommendedName>
</protein>
<dbReference type="SUPFAM" id="SSF48179">
    <property type="entry name" value="6-phosphogluconate dehydrogenase C-terminal domain-like"/>
    <property type="match status" value="1"/>
</dbReference>
<keyword evidence="4" id="KW-0443">Lipid metabolism</keyword>
<dbReference type="InterPro" id="IPR008927">
    <property type="entry name" value="6-PGluconate_DH-like_C_sf"/>
</dbReference>
<reference evidence="9 10" key="1">
    <citation type="submission" date="2019-10" db="EMBL/GenBank/DDBJ databases">
        <title>Extracellular Electron Transfer in a Candidatus Methanoperedens spp. Enrichment Culture.</title>
        <authorList>
            <person name="Berger S."/>
            <person name="Rangel Shaw D."/>
            <person name="Berben T."/>
            <person name="In 'T Zandt M."/>
            <person name="Frank J."/>
            <person name="Reimann J."/>
            <person name="Jetten M.S.M."/>
            <person name="Welte C.U."/>
        </authorList>
    </citation>
    <scope>NUCLEOTIDE SEQUENCE [LARGE SCALE GENOMIC DNA]</scope>
    <source>
        <strain evidence="9">SB12</strain>
    </source>
</reference>
<evidence type="ECO:0000313" key="9">
    <source>
        <dbReference type="EMBL" id="KAB2934397.1"/>
    </source>
</evidence>
<evidence type="ECO:0000256" key="2">
    <source>
        <dbReference type="ARBA" id="ARBA00022516"/>
    </source>
</evidence>
<dbReference type="InterPro" id="IPR002123">
    <property type="entry name" value="Plipid/glycerol_acylTrfase"/>
</dbReference>
<evidence type="ECO:0000256" key="5">
    <source>
        <dbReference type="ARBA" id="ARBA00023209"/>
    </source>
</evidence>
<dbReference type="Proteomes" id="UP000460298">
    <property type="component" value="Unassembled WGS sequence"/>
</dbReference>
<evidence type="ECO:0000256" key="7">
    <source>
        <dbReference type="RuleBase" id="RU000437"/>
    </source>
</evidence>
<proteinExistence type="inferred from homology"/>
<dbReference type="GO" id="GO:0005975">
    <property type="term" value="P:carbohydrate metabolic process"/>
    <property type="evidence" value="ECO:0007669"/>
    <property type="project" value="InterPro"/>
</dbReference>
<dbReference type="InterPro" id="IPR006168">
    <property type="entry name" value="G3P_DH_NAD-dep"/>
</dbReference>
<evidence type="ECO:0000256" key="1">
    <source>
        <dbReference type="ARBA" id="ARBA00011009"/>
    </source>
</evidence>
<evidence type="ECO:0000256" key="4">
    <source>
        <dbReference type="ARBA" id="ARBA00023098"/>
    </source>
</evidence>
<evidence type="ECO:0000256" key="6">
    <source>
        <dbReference type="ARBA" id="ARBA00023264"/>
    </source>
</evidence>
<dbReference type="GO" id="GO:0047952">
    <property type="term" value="F:glycerol-3-phosphate dehydrogenase [NAD(P)+] activity"/>
    <property type="evidence" value="ECO:0007669"/>
    <property type="project" value="TreeGrafter"/>
</dbReference>
<dbReference type="SMART" id="SM00563">
    <property type="entry name" value="PlsC"/>
    <property type="match status" value="1"/>
</dbReference>
<dbReference type="SUPFAM" id="SSF69593">
    <property type="entry name" value="Glycerol-3-phosphate (1)-acyltransferase"/>
    <property type="match status" value="1"/>
</dbReference>
<dbReference type="Pfam" id="PF07479">
    <property type="entry name" value="NAD_Gly3P_dh_C"/>
    <property type="match status" value="1"/>
</dbReference>
<dbReference type="GO" id="GO:0008654">
    <property type="term" value="P:phospholipid biosynthetic process"/>
    <property type="evidence" value="ECO:0007669"/>
    <property type="project" value="UniProtKB-KW"/>
</dbReference>
<dbReference type="GO" id="GO:0046168">
    <property type="term" value="P:glycerol-3-phosphate catabolic process"/>
    <property type="evidence" value="ECO:0007669"/>
    <property type="project" value="InterPro"/>
</dbReference>
<keyword evidence="7" id="KW-0520">NAD</keyword>
<dbReference type="GO" id="GO:0051287">
    <property type="term" value="F:NAD binding"/>
    <property type="evidence" value="ECO:0007669"/>
    <property type="project" value="InterPro"/>
</dbReference>
<dbReference type="GO" id="GO:0005829">
    <property type="term" value="C:cytosol"/>
    <property type="evidence" value="ECO:0007669"/>
    <property type="project" value="TreeGrafter"/>
</dbReference>
<comment type="caution">
    <text evidence="9">The sequence shown here is derived from an EMBL/GenBank/DDBJ whole genome shotgun (WGS) entry which is preliminary data.</text>
</comment>
<dbReference type="EMBL" id="WBUI01000003">
    <property type="protein sequence ID" value="KAB2934397.1"/>
    <property type="molecule type" value="Genomic_DNA"/>
</dbReference>
<accession>A0A833H451</accession>
<dbReference type="Gene3D" id="1.10.1040.10">
    <property type="entry name" value="N-(1-d-carboxylethyl)-l-norvaline Dehydrogenase, domain 2"/>
    <property type="match status" value="1"/>
</dbReference>
<dbReference type="SUPFAM" id="SSF51735">
    <property type="entry name" value="NAD(P)-binding Rossmann-fold domains"/>
    <property type="match status" value="1"/>
</dbReference>
<dbReference type="InterPro" id="IPR011128">
    <property type="entry name" value="G3P_DH_NAD-dep_N"/>
</dbReference>
<evidence type="ECO:0000259" key="8">
    <source>
        <dbReference type="SMART" id="SM00563"/>
    </source>
</evidence>
<dbReference type="Gene3D" id="3.40.50.720">
    <property type="entry name" value="NAD(P)-binding Rossmann-like Domain"/>
    <property type="match status" value="1"/>
</dbReference>
<feature type="domain" description="Phospholipid/glycerol acyltransferase" evidence="8">
    <location>
        <begin position="528"/>
        <end position="655"/>
    </location>
</feature>
<dbReference type="PRINTS" id="PR00077">
    <property type="entry name" value="GPDHDRGNASE"/>
</dbReference>
<name>A0A833H451_9LEPT</name>
<sequence length="813" mass="92619">MIPETGPLDQKITTVVGGGPMGLAVASLIARNVRTVYLWVPDARTYKKWKSERYLQVGEYSFNVPFNVEIITGYDHFKEGSHFLFLTIPSRQYEEVVENILYHLDRSLPHFAANITKGFLSSFSRRKHGCYLFHQLLYSLREQHHLNLSVALVTGPSLLYDIIHNNYVFFVVASDDPSMTQPIVDRLNGEQVYWSATDDIIGAEVGGIMKNPLAILGGMVEALPHVTSSLLGELMAAGFTEMKKLNAALGGREETILGRSGLADLAATYFSPQGRNRSYGRSFTEKLISGELSPNLIDQIQLFLVPSLFIEREVLSSKNLAEGGLAITPIIEIATEFNIDVPLNRVLYDIFLRRKSPEDIITLLTGKTERRNRIPVVKKKGRVELIASGRMISDHLRERILHRITLTRGMQARIKKQSGHIISSLEKRRAKALHKKQRNDAKNFGRELMLWKELAECREEEELQYIEQLVRFYADSIADYYVPAARTMLMRFVSPFRWILGGFRRGSVGPIVNGRIREIRKLVDNYPVFYVPTHRTHIDSVELVYGLFFKGFPLPRFAAASILMSNPIWGAFLKSMGAYAVDRENTRNILYLEVLTQYTTMMLESGIPALAYPEGTRSRTGEFQSIKTGLLSTAIDAFRESGHEIIILPISISHQWIPEDEVFNNQANDTGFWTYVFRRRRTYMDLGEPIRVSDFADKEEPTHEIASLILKNWKQAYRLQPHFIVARILDDHPGMIDRDELLAKIEAFLASYTGTVQETRPEKVLKIGLKLLKKRDLIAETRKGFEILNPSLVEYYGNFVPIGKDPKPEDPEE</sequence>
<dbReference type="GO" id="GO:0016746">
    <property type="term" value="F:acyltransferase activity"/>
    <property type="evidence" value="ECO:0007669"/>
    <property type="project" value="InterPro"/>
</dbReference>
<dbReference type="InterPro" id="IPR006109">
    <property type="entry name" value="G3P_DH_NAD-dep_C"/>
</dbReference>
<dbReference type="Pfam" id="PF01210">
    <property type="entry name" value="NAD_Gly3P_dh_N"/>
    <property type="match status" value="1"/>
</dbReference>
<organism evidence="9 10">
    <name type="scientific">Leptonema illini</name>
    <dbReference type="NCBI Taxonomy" id="183"/>
    <lineage>
        <taxon>Bacteria</taxon>
        <taxon>Pseudomonadati</taxon>
        <taxon>Spirochaetota</taxon>
        <taxon>Spirochaetia</taxon>
        <taxon>Leptospirales</taxon>
        <taxon>Leptospiraceae</taxon>
        <taxon>Leptonema</taxon>
    </lineage>
</organism>
<evidence type="ECO:0000313" key="10">
    <source>
        <dbReference type="Proteomes" id="UP000460298"/>
    </source>
</evidence>
<dbReference type="InterPro" id="IPR036291">
    <property type="entry name" value="NAD(P)-bd_dom_sf"/>
</dbReference>
<comment type="similarity">
    <text evidence="1 7">Belongs to the NAD-dependent glycerol-3-phosphate dehydrogenase family.</text>
</comment>
<evidence type="ECO:0000256" key="3">
    <source>
        <dbReference type="ARBA" id="ARBA00023002"/>
    </source>
</evidence>
<dbReference type="AlphaFoldDB" id="A0A833H451"/>
<dbReference type="Pfam" id="PF01553">
    <property type="entry name" value="Acyltransferase"/>
    <property type="match status" value="1"/>
</dbReference>